<reference evidence="2 3" key="1">
    <citation type="submission" date="2018-08" db="EMBL/GenBank/DDBJ databases">
        <title>Draft genome of candidate division NPL-UPA2 bacterium Unc8 that adapted to ultra-basic serpentinizing groundwater.</title>
        <authorList>
            <person name="Ishii S."/>
            <person name="Suzuki S."/>
            <person name="Nealson K.H."/>
        </authorList>
    </citation>
    <scope>NUCLEOTIDE SEQUENCE [LARGE SCALE GENOMIC DNA]</scope>
    <source>
        <strain evidence="2">Unc8</strain>
    </source>
</reference>
<keyword evidence="1" id="KW-1133">Transmembrane helix</keyword>
<keyword evidence="1" id="KW-0472">Membrane</keyword>
<name>A0A399G088_UNCN2</name>
<keyword evidence="1" id="KW-0812">Transmembrane</keyword>
<evidence type="ECO:0000256" key="1">
    <source>
        <dbReference type="SAM" id="Phobius"/>
    </source>
</evidence>
<evidence type="ECO:0000313" key="3">
    <source>
        <dbReference type="Proteomes" id="UP000266287"/>
    </source>
</evidence>
<feature type="transmembrane region" description="Helical" evidence="1">
    <location>
        <begin position="148"/>
        <end position="166"/>
    </location>
</feature>
<gene>
    <name evidence="2" type="ORF">B9J77_00270</name>
</gene>
<evidence type="ECO:0000313" key="2">
    <source>
        <dbReference type="EMBL" id="RII01010.1"/>
    </source>
</evidence>
<accession>A0A399G088</accession>
<dbReference type="AlphaFoldDB" id="A0A399G088"/>
<sequence length="193" mass="22271">MRDRKLEERIKLLKEFINEWVKFRSFLKIGVAGKASPEREEEFMKLKSLIARKYQYLTSLMGESFSADEKLMNIVSRVTSLKQVAEIAPEVGQRGIEDEWHSSFIRLNGNLGEMEGERAKLAKVSRIGIALSRMCPPMGRFLKSLGKAVLIFLTIAVILFVGSYFLDREGRETFSDWTRDRATDVSDFFRQTF</sequence>
<dbReference type="Proteomes" id="UP000266287">
    <property type="component" value="Unassembled WGS sequence"/>
</dbReference>
<organism evidence="2 3">
    <name type="scientific">candidate division NPL-UPA2 bacterium Unc8</name>
    <dbReference type="NCBI Taxonomy" id="1980939"/>
    <lineage>
        <taxon>Bacteria</taxon>
    </lineage>
</organism>
<comment type="caution">
    <text evidence="2">The sequence shown here is derived from an EMBL/GenBank/DDBJ whole genome shotgun (WGS) entry which is preliminary data.</text>
</comment>
<proteinExistence type="predicted"/>
<dbReference type="EMBL" id="NDHY01000001">
    <property type="protein sequence ID" value="RII01010.1"/>
    <property type="molecule type" value="Genomic_DNA"/>
</dbReference>
<protein>
    <submittedName>
        <fullName evidence="2">Uncharacterized protein</fullName>
    </submittedName>
</protein>